<gene>
    <name evidence="1" type="ORF">AKJ37_02200</name>
</gene>
<evidence type="ECO:0000313" key="1">
    <source>
        <dbReference type="EMBL" id="KXA97858.1"/>
    </source>
</evidence>
<organism evidence="1 2">
    <name type="scientific">candidate division MSBL1 archaeon SCGC-AAA259I09</name>
    <dbReference type="NCBI Taxonomy" id="1698267"/>
    <lineage>
        <taxon>Archaea</taxon>
        <taxon>Methanobacteriati</taxon>
        <taxon>Methanobacteriota</taxon>
        <taxon>candidate division MSBL1</taxon>
    </lineage>
</organism>
<comment type="caution">
    <text evidence="1">The sequence shown here is derived from an EMBL/GenBank/DDBJ whole genome shotgun (WGS) entry which is preliminary data.</text>
</comment>
<keyword evidence="2" id="KW-1185">Reference proteome</keyword>
<proteinExistence type="predicted"/>
<name>A0A133UUH1_9EURY</name>
<accession>A0A133UUH1</accession>
<reference evidence="1 2" key="1">
    <citation type="journal article" date="2016" name="Sci. Rep.">
        <title>Metabolic traits of an uncultured archaeal lineage -MSBL1- from brine pools of the Red Sea.</title>
        <authorList>
            <person name="Mwirichia R."/>
            <person name="Alam I."/>
            <person name="Rashid M."/>
            <person name="Vinu M."/>
            <person name="Ba-Alawi W."/>
            <person name="Anthony Kamau A."/>
            <person name="Kamanda Ngugi D."/>
            <person name="Goker M."/>
            <person name="Klenk H.P."/>
            <person name="Bajic V."/>
            <person name="Stingl U."/>
        </authorList>
    </citation>
    <scope>NUCLEOTIDE SEQUENCE [LARGE SCALE GENOMIC DNA]</scope>
    <source>
        <strain evidence="1">SCGC-AAA259I09</strain>
    </source>
</reference>
<sequence>MKREIVLIVEVDIGGIASESSDRREAYRRLGDELKSERDRLGREFKRQLREAMLDFRGVLDDSLGIG</sequence>
<evidence type="ECO:0000313" key="2">
    <source>
        <dbReference type="Proteomes" id="UP000070463"/>
    </source>
</evidence>
<dbReference type="EMBL" id="LHXR01000018">
    <property type="protein sequence ID" value="KXA97858.1"/>
    <property type="molecule type" value="Genomic_DNA"/>
</dbReference>
<protein>
    <submittedName>
        <fullName evidence="1">Uncharacterized protein</fullName>
    </submittedName>
</protein>
<dbReference type="AlphaFoldDB" id="A0A133UUH1"/>
<dbReference type="Proteomes" id="UP000070463">
    <property type="component" value="Unassembled WGS sequence"/>
</dbReference>